<keyword evidence="1" id="KW-1133">Transmembrane helix</keyword>
<dbReference type="OrthoDB" id="1640349at2"/>
<dbReference type="InterPro" id="IPR010690">
    <property type="entry name" value="YqfD"/>
</dbReference>
<dbReference type="NCBIfam" id="TIGR02876">
    <property type="entry name" value="spore_yqfD"/>
    <property type="match status" value="1"/>
</dbReference>
<keyword evidence="3" id="KW-1185">Reference proteome</keyword>
<evidence type="ECO:0000256" key="1">
    <source>
        <dbReference type="SAM" id="Phobius"/>
    </source>
</evidence>
<evidence type="ECO:0000313" key="2">
    <source>
        <dbReference type="EMBL" id="TBL67606.1"/>
    </source>
</evidence>
<accession>A0A4Q9DC16</accession>
<evidence type="ECO:0000313" key="3">
    <source>
        <dbReference type="Proteomes" id="UP000293142"/>
    </source>
</evidence>
<dbReference type="Proteomes" id="UP000293142">
    <property type="component" value="Unassembled WGS sequence"/>
</dbReference>
<feature type="transmembrane region" description="Helical" evidence="1">
    <location>
        <begin position="90"/>
        <end position="110"/>
    </location>
</feature>
<name>A0A4Q9DC16_9BACL</name>
<gene>
    <name evidence="2" type="primary">yqfD</name>
    <name evidence="2" type="ORF">EYB31_39620</name>
</gene>
<keyword evidence="1" id="KW-0812">Transmembrane</keyword>
<keyword evidence="1" id="KW-0472">Membrane</keyword>
<dbReference type="RefSeq" id="WP_131019111.1">
    <property type="nucleotide sequence ID" value="NZ_SIRE01000057.1"/>
</dbReference>
<reference evidence="2 3" key="1">
    <citation type="submission" date="2019-02" db="EMBL/GenBank/DDBJ databases">
        <title>Paenibacillus sp. nov., isolated from surface-sterilized tissue of Thalictrum simplex L.</title>
        <authorList>
            <person name="Tuo L."/>
        </authorList>
    </citation>
    <scope>NUCLEOTIDE SEQUENCE [LARGE SCALE GENOMIC DNA]</scope>
    <source>
        <strain evidence="2 3">N2SHLJ1</strain>
    </source>
</reference>
<organism evidence="2 3">
    <name type="scientific">Paenibacillus thalictri</name>
    <dbReference type="NCBI Taxonomy" id="2527873"/>
    <lineage>
        <taxon>Bacteria</taxon>
        <taxon>Bacillati</taxon>
        <taxon>Bacillota</taxon>
        <taxon>Bacilli</taxon>
        <taxon>Bacillales</taxon>
        <taxon>Paenibacillaceae</taxon>
        <taxon>Paenibacillus</taxon>
    </lineage>
</organism>
<dbReference type="EMBL" id="SIRE01000057">
    <property type="protein sequence ID" value="TBL67606.1"/>
    <property type="molecule type" value="Genomic_DNA"/>
</dbReference>
<protein>
    <submittedName>
        <fullName evidence="2">Sporulation protein YqfD</fullName>
    </submittedName>
</protein>
<sequence length="393" mass="44200">MNLPLLTKIRGYVHIELKGSRLHELINSMAQKQLNVWDIGFVEGTSVRLHISLGDFFRLRPLLKQTGSRVHVLARYGLPFLLDKLGKRKFFVAGLIGFVIGIYMLSSVIWQVRVEGNATMATEAILQAAKQTGIYQLQWKYRLKDPDVLARQLQSALPDAAWVGVEIHGTHVVIKVVESKLPDQKPLSSPRHLVASKNALITSIFADKGKPLVKVNTYVRKGDILISGIIGDDVNRQAVVASGKVKGLVWYTPQIESPLAHYYQVYTGAVKKRFYLVIGGRALQLYGFGKPSFEQYESVPELHELKLGNWTLPVGWLKERVMEKKLVEQPVDPKLAKQYGLEQARNEILTAAGSDAKVVSEKILHEKTENGKVYMEAHFEVEEYITEELPIVP</sequence>
<proteinExistence type="predicted"/>
<comment type="caution">
    <text evidence="2">The sequence shown here is derived from an EMBL/GenBank/DDBJ whole genome shotgun (WGS) entry which is preliminary data.</text>
</comment>
<dbReference type="Pfam" id="PF06898">
    <property type="entry name" value="YqfD"/>
    <property type="match status" value="1"/>
</dbReference>
<dbReference type="PIRSF" id="PIRSF029895">
    <property type="entry name" value="SpoIV"/>
    <property type="match status" value="1"/>
</dbReference>
<dbReference type="AlphaFoldDB" id="A0A4Q9DC16"/>